<proteinExistence type="predicted"/>
<keyword evidence="1" id="KW-0732">Signal</keyword>
<comment type="caution">
    <text evidence="2">The sequence shown here is derived from an EMBL/GenBank/DDBJ whole genome shotgun (WGS) entry which is preliminary data.</text>
</comment>
<dbReference type="AlphaFoldDB" id="A0A9X3CPC1"/>
<reference evidence="2" key="1">
    <citation type="submission" date="2022-02" db="EMBL/GenBank/DDBJ databases">
        <title>Vibrio sp. nov, a new bacterium isolated from seawater.</title>
        <authorList>
            <person name="Yuan Y."/>
        </authorList>
    </citation>
    <scope>NUCLEOTIDE SEQUENCE</scope>
    <source>
        <strain evidence="2">ZSDZ65</strain>
    </source>
</reference>
<evidence type="ECO:0000313" key="3">
    <source>
        <dbReference type="Proteomes" id="UP001155587"/>
    </source>
</evidence>
<evidence type="ECO:0000256" key="1">
    <source>
        <dbReference type="SAM" id="SignalP"/>
    </source>
</evidence>
<dbReference type="EMBL" id="JAKRRY010000016">
    <property type="protein sequence ID" value="MCW8346936.1"/>
    <property type="molecule type" value="Genomic_DNA"/>
</dbReference>
<accession>A0A9X3CPC1</accession>
<name>A0A9X3CPC1_9VIBR</name>
<evidence type="ECO:0000313" key="2">
    <source>
        <dbReference type="EMBL" id="MCW8346936.1"/>
    </source>
</evidence>
<keyword evidence="3" id="KW-1185">Reference proteome</keyword>
<organism evidence="2 3">
    <name type="scientific">Vibrio qingdaonensis</name>
    <dbReference type="NCBI Taxonomy" id="2829491"/>
    <lineage>
        <taxon>Bacteria</taxon>
        <taxon>Pseudomonadati</taxon>
        <taxon>Pseudomonadota</taxon>
        <taxon>Gammaproteobacteria</taxon>
        <taxon>Vibrionales</taxon>
        <taxon>Vibrionaceae</taxon>
        <taxon>Vibrio</taxon>
    </lineage>
</organism>
<feature type="signal peptide" evidence="1">
    <location>
        <begin position="1"/>
        <end position="21"/>
    </location>
</feature>
<protein>
    <submittedName>
        <fullName evidence="2">Uncharacterized protein</fullName>
    </submittedName>
</protein>
<dbReference type="Proteomes" id="UP001155587">
    <property type="component" value="Unassembled WGS sequence"/>
</dbReference>
<gene>
    <name evidence="2" type="ORF">MD535_13105</name>
</gene>
<feature type="chain" id="PRO_5040867166" evidence="1">
    <location>
        <begin position="22"/>
        <end position="216"/>
    </location>
</feature>
<sequence>MKINITLLATLASLSTSAAFADTIWIEDYLGEDIKIYDGTNHIKPYTNANGRIGYSFRPTASNVKMIIGQEEYQMLTSRGTYAPYGCNYTFMFSEDGKYQSNGGNCTSLFDSPPERIVLQNDSLNDIYPAFDAGWGYAADSIFGFLKKEQSQLYTPNNKFLSSIGILYGNTIKQVGFYDQTTTEYVTCSENLVFSGVTQFKYIFDEKTRQGQCEQF</sequence>
<dbReference type="RefSeq" id="WP_265675475.1">
    <property type="nucleotide sequence ID" value="NZ_JAKRRY010000016.1"/>
</dbReference>